<dbReference type="RefSeq" id="WP_073716807.1">
    <property type="nucleotide sequence ID" value="NZ_MQVR01000042.1"/>
</dbReference>
<sequence length="286" mass="33718">MSIAIERETHKKVIVPPIKIQGIKTKLVPFIIETVTWNQEGRWIEPFLGSGVVAFNIAPQRALLTDKNQHIIRLYQDIQSDRINSRVVRQFLEFHGAQLSKEGKEYYLEMRQKFNENADPLYFLFLNRSDFNGMIRFNKSGGFNVPFCQKPDRFSKAYTTKICNQIEAVASVMRDKDWEFKAAPWQETIIRAQRGDYIYIDPPYIGRDTSYVGEWPESEAIELARLAHETPADVCLSMWKENKFRRNEHLFDYWSDFVWHERDHFYHFGAKESNRHAMTEVLATNP</sequence>
<dbReference type="Gene3D" id="1.10.1020.10">
    <property type="entry name" value="Adenine-specific Methyltransferase, Domain 2"/>
    <property type="match status" value="1"/>
</dbReference>
<evidence type="ECO:0000256" key="2">
    <source>
        <dbReference type="ARBA" id="ARBA00011900"/>
    </source>
</evidence>
<evidence type="ECO:0000256" key="4">
    <source>
        <dbReference type="ARBA" id="ARBA00022679"/>
    </source>
</evidence>
<reference evidence="9" key="1">
    <citation type="submission" date="2016-12" db="EMBL/GenBank/DDBJ databases">
        <authorList>
            <person name="Meng X."/>
        </authorList>
    </citation>
    <scope>NUCLEOTIDE SEQUENCE [LARGE SCALE GENOMIC DNA]</scope>
    <source>
        <strain evidence="9">DSM 19116</strain>
    </source>
</reference>
<dbReference type="AlphaFoldDB" id="A0A1Q5Q1N2"/>
<evidence type="ECO:0000256" key="7">
    <source>
        <dbReference type="RuleBase" id="RU361257"/>
    </source>
</evidence>
<comment type="caution">
    <text evidence="8">The sequence shown here is derived from an EMBL/GenBank/DDBJ whole genome shotgun (WGS) entry which is preliminary data.</text>
</comment>
<dbReference type="PROSITE" id="PS00092">
    <property type="entry name" value="N6_MTASE"/>
    <property type="match status" value="1"/>
</dbReference>
<keyword evidence="4 7" id="KW-0808">Transferase</keyword>
<dbReference type="PRINTS" id="PR00505">
    <property type="entry name" value="D12N6MTFRASE"/>
</dbReference>
<dbReference type="PANTHER" id="PTHR30481">
    <property type="entry name" value="DNA ADENINE METHYLASE"/>
    <property type="match status" value="1"/>
</dbReference>
<dbReference type="PANTHER" id="PTHR30481:SF3">
    <property type="entry name" value="DNA ADENINE METHYLASE"/>
    <property type="match status" value="1"/>
</dbReference>
<dbReference type="Proteomes" id="UP000185628">
    <property type="component" value="Unassembled WGS sequence"/>
</dbReference>
<dbReference type="GO" id="GO:1904047">
    <property type="term" value="F:S-adenosyl-L-methionine binding"/>
    <property type="evidence" value="ECO:0007669"/>
    <property type="project" value="TreeGrafter"/>
</dbReference>
<dbReference type="GO" id="GO:0043565">
    <property type="term" value="F:sequence-specific DNA binding"/>
    <property type="evidence" value="ECO:0007669"/>
    <property type="project" value="TreeGrafter"/>
</dbReference>
<dbReference type="Gene3D" id="3.40.50.150">
    <property type="entry name" value="Vaccinia Virus protein VP39"/>
    <property type="match status" value="1"/>
</dbReference>
<comment type="similarity">
    <text evidence="1 7">Belongs to the N(4)/N(6)-methyltransferase family.</text>
</comment>
<dbReference type="EC" id="2.1.1.72" evidence="2 7"/>
<accession>A0A1Q5Q1N2</accession>
<keyword evidence="5 7" id="KW-0949">S-adenosyl-L-methionine</keyword>
<dbReference type="InterPro" id="IPR029063">
    <property type="entry name" value="SAM-dependent_MTases_sf"/>
</dbReference>
<protein>
    <recommendedName>
        <fullName evidence="2 7">Site-specific DNA-methyltransferase (adenine-specific)</fullName>
        <ecNumber evidence="2 7">2.1.1.72</ecNumber>
    </recommendedName>
</protein>
<dbReference type="InterPro" id="IPR023095">
    <property type="entry name" value="Ade_MeTrfase_dom_2"/>
</dbReference>
<name>A0A1Q5Q1N2_9ACTO</name>
<evidence type="ECO:0000313" key="8">
    <source>
        <dbReference type="EMBL" id="OKL53751.1"/>
    </source>
</evidence>
<comment type="catalytic activity">
    <reaction evidence="6 7">
        <text>a 2'-deoxyadenosine in DNA + S-adenosyl-L-methionine = an N(6)-methyl-2'-deoxyadenosine in DNA + S-adenosyl-L-homocysteine + H(+)</text>
        <dbReference type="Rhea" id="RHEA:15197"/>
        <dbReference type="Rhea" id="RHEA-COMP:12418"/>
        <dbReference type="Rhea" id="RHEA-COMP:12419"/>
        <dbReference type="ChEBI" id="CHEBI:15378"/>
        <dbReference type="ChEBI" id="CHEBI:57856"/>
        <dbReference type="ChEBI" id="CHEBI:59789"/>
        <dbReference type="ChEBI" id="CHEBI:90615"/>
        <dbReference type="ChEBI" id="CHEBI:90616"/>
        <dbReference type="EC" id="2.1.1.72"/>
    </reaction>
</comment>
<dbReference type="GO" id="GO:0009007">
    <property type="term" value="F:site-specific DNA-methyltransferase (adenine-specific) activity"/>
    <property type="evidence" value="ECO:0007669"/>
    <property type="project" value="UniProtKB-UniRule"/>
</dbReference>
<dbReference type="InterPro" id="IPR012263">
    <property type="entry name" value="M_m6A_EcoRV"/>
</dbReference>
<proteinExistence type="inferred from homology"/>
<dbReference type="NCBIfam" id="TIGR00571">
    <property type="entry name" value="dam"/>
    <property type="match status" value="1"/>
</dbReference>
<dbReference type="EMBL" id="MQVR01000042">
    <property type="protein sequence ID" value="OKL53751.1"/>
    <property type="molecule type" value="Genomic_DNA"/>
</dbReference>
<evidence type="ECO:0000256" key="6">
    <source>
        <dbReference type="ARBA" id="ARBA00047942"/>
    </source>
</evidence>
<evidence type="ECO:0000256" key="1">
    <source>
        <dbReference type="ARBA" id="ARBA00006594"/>
    </source>
</evidence>
<dbReference type="InterPro" id="IPR012327">
    <property type="entry name" value="MeTrfase_D12"/>
</dbReference>
<dbReference type="GO" id="GO:0006298">
    <property type="term" value="P:mismatch repair"/>
    <property type="evidence" value="ECO:0007669"/>
    <property type="project" value="TreeGrafter"/>
</dbReference>
<dbReference type="GO" id="GO:0009307">
    <property type="term" value="P:DNA restriction-modification system"/>
    <property type="evidence" value="ECO:0007669"/>
    <property type="project" value="InterPro"/>
</dbReference>
<dbReference type="GO" id="GO:0032259">
    <property type="term" value="P:methylation"/>
    <property type="evidence" value="ECO:0007669"/>
    <property type="project" value="UniProtKB-KW"/>
</dbReference>
<dbReference type="Pfam" id="PF02086">
    <property type="entry name" value="MethyltransfD12"/>
    <property type="match status" value="1"/>
</dbReference>
<gene>
    <name evidence="8" type="ORF">BSZ39_07865</name>
</gene>
<keyword evidence="9" id="KW-1185">Reference proteome</keyword>
<evidence type="ECO:0000256" key="5">
    <source>
        <dbReference type="ARBA" id="ARBA00022691"/>
    </source>
</evidence>
<evidence type="ECO:0000256" key="3">
    <source>
        <dbReference type="ARBA" id="ARBA00022603"/>
    </source>
</evidence>
<evidence type="ECO:0000313" key="9">
    <source>
        <dbReference type="Proteomes" id="UP000185628"/>
    </source>
</evidence>
<dbReference type="OrthoDB" id="9805629at2"/>
<keyword evidence="3 7" id="KW-0489">Methyltransferase</keyword>
<dbReference type="InterPro" id="IPR002052">
    <property type="entry name" value="DNA_methylase_N6_adenine_CS"/>
</dbReference>
<dbReference type="SUPFAM" id="SSF53335">
    <property type="entry name" value="S-adenosyl-L-methionine-dependent methyltransferases"/>
    <property type="match status" value="1"/>
</dbReference>
<dbReference type="PIRSF" id="PIRSF000398">
    <property type="entry name" value="M_m6A_EcoRV"/>
    <property type="match status" value="1"/>
</dbReference>
<organism evidence="8 9">
    <name type="scientific">Bowdeniella nasicola</name>
    <dbReference type="NCBI Taxonomy" id="208480"/>
    <lineage>
        <taxon>Bacteria</taxon>
        <taxon>Bacillati</taxon>
        <taxon>Actinomycetota</taxon>
        <taxon>Actinomycetes</taxon>
        <taxon>Actinomycetales</taxon>
        <taxon>Actinomycetaceae</taxon>
        <taxon>Bowdeniella</taxon>
    </lineage>
</organism>